<dbReference type="PROSITE" id="PS51328">
    <property type="entry name" value="L_LECTIN_LIKE"/>
    <property type="match status" value="1"/>
</dbReference>
<evidence type="ECO:0000256" key="6">
    <source>
        <dbReference type="ARBA" id="ARBA00023136"/>
    </source>
</evidence>
<keyword evidence="7" id="KW-1015">Disulfide bond</keyword>
<evidence type="ECO:0000313" key="13">
    <source>
        <dbReference type="Proteomes" id="UP000494165"/>
    </source>
</evidence>
<keyword evidence="5 9" id="KW-1133">Transmembrane helix</keyword>
<dbReference type="Pfam" id="PF03388">
    <property type="entry name" value="Lectin_leg-like"/>
    <property type="match status" value="1"/>
</dbReference>
<dbReference type="GO" id="GO:0000139">
    <property type="term" value="C:Golgi membrane"/>
    <property type="evidence" value="ECO:0007669"/>
    <property type="project" value="TreeGrafter"/>
</dbReference>
<dbReference type="GO" id="GO:0030134">
    <property type="term" value="C:COPII-coated ER to Golgi transport vesicle"/>
    <property type="evidence" value="ECO:0007669"/>
    <property type="project" value="TreeGrafter"/>
</dbReference>
<evidence type="ECO:0000256" key="9">
    <source>
        <dbReference type="SAM" id="Phobius"/>
    </source>
</evidence>
<gene>
    <name evidence="12" type="ORF">CLODIP_2_CD15347</name>
</gene>
<protein>
    <recommendedName>
        <fullName evidence="11">L-type lectin-like domain-containing protein</fullName>
    </recommendedName>
</protein>
<feature type="chain" id="PRO_5035754657" description="L-type lectin-like domain-containing protein" evidence="10">
    <location>
        <begin position="38"/>
        <end position="530"/>
    </location>
</feature>
<keyword evidence="13" id="KW-1185">Reference proteome</keyword>
<dbReference type="SUPFAM" id="SSF49899">
    <property type="entry name" value="Concanavalin A-like lectins/glucanases"/>
    <property type="match status" value="1"/>
</dbReference>
<dbReference type="CDD" id="cd06902">
    <property type="entry name" value="lectin_ERGIC-53_ERGL"/>
    <property type="match status" value="1"/>
</dbReference>
<name>A0A8S1DBI0_9INSE</name>
<keyword evidence="3 10" id="KW-0732">Signal</keyword>
<sequence length="530" mass="58900">MVKFQLTGGQGLKMAAEVRWLLLVSAIILAIARGNDGSAPHRRFEYKYSFKPPYLAQKDGSVPFWQYGGNAIASEENVRIAPSLRSQKGGIWSKEKTSFDWWEAEVTFRVTGRGRVGADGLAFWYSESPGGHDGPVFGSADQWNGLGVIFDSFDNDNKHNNPYIMAIHNDGTKVFDHQNDGSTQLLAGCLRDFRNKPFPTKAKIEYYQHVLTVHFHSGMTNNDEDYEVCIRAENVVLPKYGYFGLTAATGGLADDHDALSFLTTSLHVPGQSPPTIPLPIDAEQEKLAHEYEEYQKKLDKQREDYRREHPEDHQGEGEEYETEQDRELRQIFSGQSQMFAELRDMGRKLSEIVGRQESTISLLSQVHTVVSGGGIPVIGQNGQAVPPQHAQVPPQVGAQPVMARHEVDALLTQQRELVNTARELKTYLVELHQRTSAIQQAQEKQGTAHVVGGAYDQQQLAAELRDGLNSVKRDMAAAAQRLSAPPPPCPTVSGCVSTTVFITVAAVQLVILLGYSLYRDSKESQAKKFY</sequence>
<dbReference type="OrthoDB" id="10265193at2759"/>
<dbReference type="Proteomes" id="UP000494165">
    <property type="component" value="Unassembled WGS sequence"/>
</dbReference>
<feature type="compositionally biased region" description="Basic and acidic residues" evidence="8">
    <location>
        <begin position="299"/>
        <end position="316"/>
    </location>
</feature>
<dbReference type="PANTHER" id="PTHR12223:SF28">
    <property type="entry name" value="LECTIN, MANNOSE BINDING 1 LIKE"/>
    <property type="match status" value="1"/>
</dbReference>
<feature type="signal peptide" evidence="10">
    <location>
        <begin position="1"/>
        <end position="37"/>
    </location>
</feature>
<evidence type="ECO:0000256" key="8">
    <source>
        <dbReference type="SAM" id="MobiDB-lite"/>
    </source>
</evidence>
<feature type="transmembrane region" description="Helical" evidence="9">
    <location>
        <begin position="496"/>
        <end position="518"/>
    </location>
</feature>
<feature type="region of interest" description="Disordered" evidence="8">
    <location>
        <begin position="299"/>
        <end position="324"/>
    </location>
</feature>
<dbReference type="GO" id="GO:0033116">
    <property type="term" value="C:endoplasmic reticulum-Golgi intermediate compartment membrane"/>
    <property type="evidence" value="ECO:0007669"/>
    <property type="project" value="UniProtKB-SubCell"/>
</dbReference>
<comment type="subcellular location">
    <subcellularLocation>
        <location evidence="1">Endoplasmic reticulum-Golgi intermediate compartment membrane</location>
        <topology evidence="1">Single-pass type I membrane protein</topology>
    </subcellularLocation>
</comment>
<evidence type="ECO:0000256" key="3">
    <source>
        <dbReference type="ARBA" id="ARBA00022729"/>
    </source>
</evidence>
<evidence type="ECO:0000256" key="7">
    <source>
        <dbReference type="ARBA" id="ARBA00023157"/>
    </source>
</evidence>
<dbReference type="AlphaFoldDB" id="A0A8S1DBI0"/>
<evidence type="ECO:0000256" key="10">
    <source>
        <dbReference type="SAM" id="SignalP"/>
    </source>
</evidence>
<feature type="domain" description="L-type lectin-like" evidence="11">
    <location>
        <begin position="42"/>
        <end position="266"/>
    </location>
</feature>
<keyword evidence="4" id="KW-0430">Lectin</keyword>
<dbReference type="GO" id="GO:0006888">
    <property type="term" value="P:endoplasmic reticulum to Golgi vesicle-mediated transport"/>
    <property type="evidence" value="ECO:0007669"/>
    <property type="project" value="TreeGrafter"/>
</dbReference>
<proteinExistence type="predicted"/>
<evidence type="ECO:0000256" key="4">
    <source>
        <dbReference type="ARBA" id="ARBA00022734"/>
    </source>
</evidence>
<organism evidence="12 13">
    <name type="scientific">Cloeon dipterum</name>
    <dbReference type="NCBI Taxonomy" id="197152"/>
    <lineage>
        <taxon>Eukaryota</taxon>
        <taxon>Metazoa</taxon>
        <taxon>Ecdysozoa</taxon>
        <taxon>Arthropoda</taxon>
        <taxon>Hexapoda</taxon>
        <taxon>Insecta</taxon>
        <taxon>Pterygota</taxon>
        <taxon>Palaeoptera</taxon>
        <taxon>Ephemeroptera</taxon>
        <taxon>Pisciforma</taxon>
        <taxon>Baetidae</taxon>
        <taxon>Cloeon</taxon>
    </lineage>
</organism>
<dbReference type="InterPro" id="IPR051136">
    <property type="entry name" value="Intracellular_Lectin-GPT"/>
</dbReference>
<dbReference type="InterPro" id="IPR005052">
    <property type="entry name" value="Lectin_leg"/>
</dbReference>
<evidence type="ECO:0000256" key="1">
    <source>
        <dbReference type="ARBA" id="ARBA00004151"/>
    </source>
</evidence>
<keyword evidence="2 9" id="KW-0812">Transmembrane</keyword>
<dbReference type="Gene3D" id="2.60.120.200">
    <property type="match status" value="1"/>
</dbReference>
<dbReference type="PANTHER" id="PTHR12223">
    <property type="entry name" value="VESICULAR MANNOSE-BINDING LECTIN"/>
    <property type="match status" value="1"/>
</dbReference>
<evidence type="ECO:0000256" key="5">
    <source>
        <dbReference type="ARBA" id="ARBA00022989"/>
    </source>
</evidence>
<comment type="caution">
    <text evidence="12">The sequence shown here is derived from an EMBL/GenBank/DDBJ whole genome shotgun (WGS) entry which is preliminary data.</text>
</comment>
<evidence type="ECO:0000313" key="12">
    <source>
        <dbReference type="EMBL" id="CAB3380934.1"/>
    </source>
</evidence>
<keyword evidence="6 9" id="KW-0472">Membrane</keyword>
<evidence type="ECO:0000256" key="2">
    <source>
        <dbReference type="ARBA" id="ARBA00022692"/>
    </source>
</evidence>
<dbReference type="InterPro" id="IPR013320">
    <property type="entry name" value="ConA-like_dom_sf"/>
</dbReference>
<dbReference type="EMBL" id="CADEPI010000221">
    <property type="protein sequence ID" value="CAB3380934.1"/>
    <property type="molecule type" value="Genomic_DNA"/>
</dbReference>
<reference evidence="12 13" key="1">
    <citation type="submission" date="2020-04" db="EMBL/GenBank/DDBJ databases">
        <authorList>
            <person name="Alioto T."/>
            <person name="Alioto T."/>
            <person name="Gomez Garrido J."/>
        </authorList>
    </citation>
    <scope>NUCLEOTIDE SEQUENCE [LARGE SCALE GENOMIC DNA]</scope>
</reference>
<dbReference type="FunFam" id="2.60.120.200:FF:000028">
    <property type="entry name" value="Blast:Protein ERGIC-53"/>
    <property type="match status" value="1"/>
</dbReference>
<evidence type="ECO:0000259" key="11">
    <source>
        <dbReference type="PROSITE" id="PS51328"/>
    </source>
</evidence>
<dbReference type="GO" id="GO:0005789">
    <property type="term" value="C:endoplasmic reticulum membrane"/>
    <property type="evidence" value="ECO:0007669"/>
    <property type="project" value="TreeGrafter"/>
</dbReference>
<accession>A0A8S1DBI0</accession>
<dbReference type="GO" id="GO:0005537">
    <property type="term" value="F:D-mannose binding"/>
    <property type="evidence" value="ECO:0007669"/>
    <property type="project" value="TreeGrafter"/>
</dbReference>